<evidence type="ECO:0000313" key="4">
    <source>
        <dbReference type="Proteomes" id="UP000324800"/>
    </source>
</evidence>
<evidence type="ECO:0000313" key="3">
    <source>
        <dbReference type="EMBL" id="KAA6376831.1"/>
    </source>
</evidence>
<keyword evidence="1" id="KW-0233">DNA recombination</keyword>
<reference evidence="3 4" key="1">
    <citation type="submission" date="2019-03" db="EMBL/GenBank/DDBJ databases">
        <title>Single cell metagenomics reveals metabolic interactions within the superorganism composed of flagellate Streblomastix strix and complex community of Bacteroidetes bacteria on its surface.</title>
        <authorList>
            <person name="Treitli S.C."/>
            <person name="Kolisko M."/>
            <person name="Husnik F."/>
            <person name="Keeling P."/>
            <person name="Hampl V."/>
        </authorList>
    </citation>
    <scope>NUCLEOTIDE SEQUENCE [LARGE SCALE GENOMIC DNA]</scope>
    <source>
        <strain evidence="3">ST1C</strain>
    </source>
</reference>
<feature type="domain" description="Tyr recombinase" evidence="2">
    <location>
        <begin position="1"/>
        <end position="154"/>
    </location>
</feature>
<dbReference type="GO" id="GO:0003677">
    <property type="term" value="F:DNA binding"/>
    <property type="evidence" value="ECO:0007669"/>
    <property type="project" value="InterPro"/>
</dbReference>
<protein>
    <recommendedName>
        <fullName evidence="2">Tyr recombinase domain-containing protein</fullName>
    </recommendedName>
</protein>
<proteinExistence type="predicted"/>
<dbReference type="InterPro" id="IPR002104">
    <property type="entry name" value="Integrase_catalytic"/>
</dbReference>
<comment type="caution">
    <text evidence="3">The sequence shown here is derived from an EMBL/GenBank/DDBJ whole genome shotgun (WGS) entry which is preliminary data.</text>
</comment>
<name>A0A5J4V438_9EUKA</name>
<accession>A0A5J4V438</accession>
<gene>
    <name evidence="3" type="ORF">EZS28_027641</name>
</gene>
<dbReference type="EMBL" id="SNRW01010249">
    <property type="protein sequence ID" value="KAA6376831.1"/>
    <property type="molecule type" value="Genomic_DNA"/>
</dbReference>
<evidence type="ECO:0000259" key="2">
    <source>
        <dbReference type="PROSITE" id="PS51898"/>
    </source>
</evidence>
<dbReference type="PROSITE" id="PS51898">
    <property type="entry name" value="TYR_RECOMBINASE"/>
    <property type="match status" value="1"/>
</dbReference>
<sequence length="264" mass="30995">PNEIAEIRLKFSNVDKTENQASLRLAPKQAQAIEKYEVYETDNEKLNLKQAIQEWIDRLKKQFPKGTDFLLRHKGFNKPTTTTDISLKLTKLLRKLKIVGASAYSIRHLATTELAKLDIPERDLVTFTRHSQNSRTVQQYYIFTSSLRANEITSQLTNNPDQDKEQLNQVSKQRGEIRREKRVTNNYPCLPWRQGEIEIQRKFLRELKNLTSGMMLKVGWNAWNDNAEIRTLLCQSLISLMLWIIYREMLSTSCIDEYEEEIDE</sequence>
<dbReference type="Proteomes" id="UP000324800">
    <property type="component" value="Unassembled WGS sequence"/>
</dbReference>
<organism evidence="3 4">
    <name type="scientific">Streblomastix strix</name>
    <dbReference type="NCBI Taxonomy" id="222440"/>
    <lineage>
        <taxon>Eukaryota</taxon>
        <taxon>Metamonada</taxon>
        <taxon>Preaxostyla</taxon>
        <taxon>Oxymonadida</taxon>
        <taxon>Streblomastigidae</taxon>
        <taxon>Streblomastix</taxon>
    </lineage>
</organism>
<dbReference type="InterPro" id="IPR013762">
    <property type="entry name" value="Integrase-like_cat_sf"/>
</dbReference>
<evidence type="ECO:0000256" key="1">
    <source>
        <dbReference type="ARBA" id="ARBA00023172"/>
    </source>
</evidence>
<dbReference type="GO" id="GO:0015074">
    <property type="term" value="P:DNA integration"/>
    <property type="evidence" value="ECO:0007669"/>
    <property type="project" value="InterPro"/>
</dbReference>
<dbReference type="InterPro" id="IPR011010">
    <property type="entry name" value="DNA_brk_join_enz"/>
</dbReference>
<dbReference type="Gene3D" id="1.10.443.10">
    <property type="entry name" value="Intergrase catalytic core"/>
    <property type="match status" value="1"/>
</dbReference>
<dbReference type="AlphaFoldDB" id="A0A5J4V438"/>
<dbReference type="GO" id="GO:0006310">
    <property type="term" value="P:DNA recombination"/>
    <property type="evidence" value="ECO:0007669"/>
    <property type="project" value="UniProtKB-KW"/>
</dbReference>
<dbReference type="SUPFAM" id="SSF56349">
    <property type="entry name" value="DNA breaking-rejoining enzymes"/>
    <property type="match status" value="1"/>
</dbReference>
<feature type="non-terminal residue" evidence="3">
    <location>
        <position position="1"/>
    </location>
</feature>